<organism evidence="7 8">
    <name type="scientific">Luteimonas viscosa</name>
    <dbReference type="NCBI Taxonomy" id="1132694"/>
    <lineage>
        <taxon>Bacteria</taxon>
        <taxon>Pseudomonadati</taxon>
        <taxon>Pseudomonadota</taxon>
        <taxon>Gammaproteobacteria</taxon>
        <taxon>Lysobacterales</taxon>
        <taxon>Lysobacteraceae</taxon>
        <taxon>Luteimonas</taxon>
    </lineage>
</organism>
<dbReference type="InterPro" id="IPR036962">
    <property type="entry name" value="Glyco_hydro_3_N_sf"/>
</dbReference>
<gene>
    <name evidence="7" type="ORF">FZO89_11455</name>
</gene>
<dbReference type="GO" id="GO:0009251">
    <property type="term" value="P:glucan catabolic process"/>
    <property type="evidence" value="ECO:0007669"/>
    <property type="project" value="TreeGrafter"/>
</dbReference>
<dbReference type="Proteomes" id="UP000324973">
    <property type="component" value="Unassembled WGS sequence"/>
</dbReference>
<sequence>MRTTRTFLSVTRLGAGLAAALLLGACNGERPAAAGTDATTPADAPAADATTASIDPANWPQPEWPFADDAELEQKVDALLASMTVEEKVGQIIQGDIGSIAPEDVRKYRLGSVLAGGGSDPGGKYNARPEEWLALADAFWEASMDTSGGGKAIPVIWGIDAMHGQSNIVGATLFPHNIGLGATRNPDLLREIARITAIETRTTGMEWTFAPTVAVPQDDRWGRAYEGYSENPELVASYAGVFVEGLQGKPGTPEFLDDHHVMSSVKHYLGDGGTGNGKDQGDTVVSEAQLRDIHAAGYVPSIAAGAQAVMASYNSFHGEKMHGHKPLLTDVLKGRMNFGGFVVGDWNGHGQVRGCSNTDCAQTFNAGLDMAMAPDSWKGMYESTLAHVKAGTVPMERLDDAVRRILRVKFRANLFEKPKPSERALGGRFELLGAPEHREVARRAVRESLVLLKNQGGILPLSPKSNVLVAGDGADNLSKQSGGWTLTWQGDGTTRADFPNADSIWDGLEAQVTAAGGTAELAEDGAYTSKPDVAVVVFGEEPYAEFQGDLSNLMFKSGKSGDLELIRKLKADGIPVVAVFLSGRPLWLNREINAADAFVAAWLPGSEGGGVADVLLQGADGKPQHDFKGKLSFSWPRRADQYANNHGQADYDPLFAFGHGLSYADDGDLAALPEDAGIDADATSGNTWFERGVPTTGFTLRLVGADGNAMDVVHPAAKTGDGSLEMSAINHEVQEGARLFAWTGKATVQLLSNEPLDLTRETNGDVPVVTTLRVDAPPTDGKATLSAGCGEGCRGEVEIGEALANLPRGEWTRVAVPLKCLRLHGADTGKLAVPFELTTGAGSRIALTRVTASTDFDHKLDCPTN</sequence>
<evidence type="ECO:0000259" key="5">
    <source>
        <dbReference type="Pfam" id="PF01915"/>
    </source>
</evidence>
<evidence type="ECO:0000259" key="4">
    <source>
        <dbReference type="Pfam" id="PF00933"/>
    </source>
</evidence>
<dbReference type="SUPFAM" id="SSF52279">
    <property type="entry name" value="Beta-D-glucan exohydrolase, C-terminal domain"/>
    <property type="match status" value="1"/>
</dbReference>
<dbReference type="InterPro" id="IPR036881">
    <property type="entry name" value="Glyco_hydro_3_C_sf"/>
</dbReference>
<evidence type="ECO:0000259" key="6">
    <source>
        <dbReference type="Pfam" id="PF18559"/>
    </source>
</evidence>
<dbReference type="RefSeq" id="WP_149103377.1">
    <property type="nucleotide sequence ID" value="NZ_VTFT01000001.1"/>
</dbReference>
<feature type="domain" description="Glycoside hydrolase family 3 C-terminal" evidence="5">
    <location>
        <begin position="449"/>
        <end position="663"/>
    </location>
</feature>
<feature type="chain" id="PRO_5022841483" evidence="3">
    <location>
        <begin position="33"/>
        <end position="865"/>
    </location>
</feature>
<evidence type="ECO:0000256" key="1">
    <source>
        <dbReference type="ARBA" id="ARBA00022801"/>
    </source>
</evidence>
<dbReference type="Pfam" id="PF18559">
    <property type="entry name" value="Exop_C"/>
    <property type="match status" value="1"/>
</dbReference>
<keyword evidence="1 7" id="KW-0378">Hydrolase</keyword>
<dbReference type="Gene3D" id="3.40.50.1700">
    <property type="entry name" value="Glycoside hydrolase family 3 C-terminal domain"/>
    <property type="match status" value="1"/>
</dbReference>
<dbReference type="InterPro" id="IPR051915">
    <property type="entry name" value="Cellulose_Degrad_GH3"/>
</dbReference>
<feature type="compositionally biased region" description="Low complexity" evidence="2">
    <location>
        <begin position="32"/>
        <end position="57"/>
    </location>
</feature>
<reference evidence="7 8" key="1">
    <citation type="submission" date="2019-08" db="EMBL/GenBank/DDBJ databases">
        <title>Luteimonas viscosus sp. nov., isolated from soil of a sunflower field.</title>
        <authorList>
            <person name="Jianli Z."/>
            <person name="Ying Z."/>
        </authorList>
    </citation>
    <scope>NUCLEOTIDE SEQUENCE [LARGE SCALE GENOMIC DNA]</scope>
    <source>
        <strain evidence="7 8">XBU10</strain>
    </source>
</reference>
<evidence type="ECO:0000256" key="2">
    <source>
        <dbReference type="SAM" id="MobiDB-lite"/>
    </source>
</evidence>
<dbReference type="SUPFAM" id="SSF51445">
    <property type="entry name" value="(Trans)glycosidases"/>
    <property type="match status" value="1"/>
</dbReference>
<evidence type="ECO:0000313" key="8">
    <source>
        <dbReference type="Proteomes" id="UP000324973"/>
    </source>
</evidence>
<dbReference type="OrthoDB" id="9781691at2"/>
<dbReference type="Pfam" id="PF00933">
    <property type="entry name" value="Glyco_hydro_3"/>
    <property type="match status" value="1"/>
</dbReference>
<proteinExistence type="predicted"/>
<dbReference type="PROSITE" id="PS51257">
    <property type="entry name" value="PROKAR_LIPOPROTEIN"/>
    <property type="match status" value="1"/>
</dbReference>
<dbReference type="AlphaFoldDB" id="A0A5D4XRX4"/>
<dbReference type="Pfam" id="PF01915">
    <property type="entry name" value="Glyco_hydro_3_C"/>
    <property type="match status" value="1"/>
</dbReference>
<dbReference type="PANTHER" id="PTHR30620">
    <property type="entry name" value="PERIPLASMIC BETA-GLUCOSIDASE-RELATED"/>
    <property type="match status" value="1"/>
</dbReference>
<feature type="signal peptide" evidence="3">
    <location>
        <begin position="1"/>
        <end position="32"/>
    </location>
</feature>
<evidence type="ECO:0000313" key="7">
    <source>
        <dbReference type="EMBL" id="TYT26824.1"/>
    </source>
</evidence>
<accession>A0A5D4XRX4</accession>
<feature type="domain" description="Glycoside hydrolase family 3 N-terminal" evidence="4">
    <location>
        <begin position="84"/>
        <end position="408"/>
    </location>
</feature>
<dbReference type="PANTHER" id="PTHR30620:SF77">
    <property type="entry name" value="LYSOSOMAL BETA GLUCOSIDASE-LIKE"/>
    <property type="match status" value="1"/>
</dbReference>
<feature type="domain" description="ExoP galactose-binding-like" evidence="6">
    <location>
        <begin position="708"/>
        <end position="850"/>
    </location>
</feature>
<comment type="caution">
    <text evidence="7">The sequence shown here is derived from an EMBL/GenBank/DDBJ whole genome shotgun (WGS) entry which is preliminary data.</text>
</comment>
<dbReference type="InterPro" id="IPR017853">
    <property type="entry name" value="GH"/>
</dbReference>
<dbReference type="GO" id="GO:0008422">
    <property type="term" value="F:beta-glucosidase activity"/>
    <property type="evidence" value="ECO:0007669"/>
    <property type="project" value="TreeGrafter"/>
</dbReference>
<dbReference type="Gene3D" id="3.20.20.300">
    <property type="entry name" value="Glycoside hydrolase, family 3, N-terminal domain"/>
    <property type="match status" value="1"/>
</dbReference>
<dbReference type="PRINTS" id="PR00133">
    <property type="entry name" value="GLHYDRLASE3"/>
</dbReference>
<dbReference type="InterPro" id="IPR002772">
    <property type="entry name" value="Glyco_hydro_3_C"/>
</dbReference>
<dbReference type="InterPro" id="IPR041443">
    <property type="entry name" value="Exop_C"/>
</dbReference>
<feature type="region of interest" description="Disordered" evidence="2">
    <location>
        <begin position="32"/>
        <end position="59"/>
    </location>
</feature>
<dbReference type="Gene3D" id="2.60.120.430">
    <property type="entry name" value="Galactose-binding lectin"/>
    <property type="match status" value="1"/>
</dbReference>
<dbReference type="InterPro" id="IPR001764">
    <property type="entry name" value="Glyco_hydro_3_N"/>
</dbReference>
<evidence type="ECO:0000256" key="3">
    <source>
        <dbReference type="SAM" id="SignalP"/>
    </source>
</evidence>
<keyword evidence="3" id="KW-0732">Signal</keyword>
<protein>
    <submittedName>
        <fullName evidence="7">Glycoside hydrolase family 3 protein</fullName>
    </submittedName>
</protein>
<keyword evidence="8" id="KW-1185">Reference proteome</keyword>
<name>A0A5D4XRX4_9GAMM</name>
<dbReference type="EMBL" id="VTFT01000001">
    <property type="protein sequence ID" value="TYT26824.1"/>
    <property type="molecule type" value="Genomic_DNA"/>
</dbReference>